<dbReference type="GO" id="GO:0042392">
    <property type="term" value="F:sphingosine-1-phosphate phosphatase activity"/>
    <property type="evidence" value="ECO:0007669"/>
    <property type="project" value="TreeGrafter"/>
</dbReference>
<keyword evidence="2" id="KW-0472">Membrane</keyword>
<gene>
    <name evidence="4" type="ORF">chiPu_0017484</name>
</gene>
<dbReference type="CDD" id="cd03391">
    <property type="entry name" value="PAP2_containing_2_like"/>
    <property type="match status" value="1"/>
</dbReference>
<dbReference type="OMA" id="FVSFMLN"/>
<feature type="transmembrane region" description="Helical" evidence="2">
    <location>
        <begin position="148"/>
        <end position="166"/>
    </location>
</feature>
<reference evidence="4 5" key="1">
    <citation type="journal article" date="2018" name="Nat. Ecol. Evol.">
        <title>Shark genomes provide insights into elasmobranch evolution and the origin of vertebrates.</title>
        <authorList>
            <person name="Hara Y"/>
            <person name="Yamaguchi K"/>
            <person name="Onimaru K"/>
            <person name="Kadota M"/>
            <person name="Koyanagi M"/>
            <person name="Keeley SD"/>
            <person name="Tatsumi K"/>
            <person name="Tanaka K"/>
            <person name="Motone F"/>
            <person name="Kageyama Y"/>
            <person name="Nozu R"/>
            <person name="Adachi N"/>
            <person name="Nishimura O"/>
            <person name="Nakagawa R"/>
            <person name="Tanegashima C"/>
            <person name="Kiyatake I"/>
            <person name="Matsumoto R"/>
            <person name="Murakumo K"/>
            <person name="Nishida K"/>
            <person name="Terakita A"/>
            <person name="Kuratani S"/>
            <person name="Sato K"/>
            <person name="Hyodo S Kuraku.S."/>
        </authorList>
    </citation>
    <scope>NUCLEOTIDE SEQUENCE [LARGE SCALE GENOMIC DNA]</scope>
</reference>
<keyword evidence="2" id="KW-0812">Transmembrane</keyword>
<dbReference type="Proteomes" id="UP000287033">
    <property type="component" value="Unassembled WGS sequence"/>
</dbReference>
<feature type="transmembrane region" description="Helical" evidence="2">
    <location>
        <begin position="208"/>
        <end position="228"/>
    </location>
</feature>
<feature type="region of interest" description="Disordered" evidence="1">
    <location>
        <begin position="1"/>
        <end position="65"/>
    </location>
</feature>
<dbReference type="SUPFAM" id="SSF48317">
    <property type="entry name" value="Acid phosphatase/Vanadium-dependent haloperoxidase"/>
    <property type="match status" value="1"/>
</dbReference>
<dbReference type="Gene3D" id="1.20.144.10">
    <property type="entry name" value="Phosphatidic acid phosphatase type 2/haloperoxidase"/>
    <property type="match status" value="1"/>
</dbReference>
<dbReference type="PANTHER" id="PTHR14969">
    <property type="entry name" value="SPHINGOSINE-1-PHOSPHATE PHOSPHOHYDROLASE"/>
    <property type="match status" value="1"/>
</dbReference>
<keyword evidence="2" id="KW-1133">Transmembrane helix</keyword>
<dbReference type="STRING" id="137246.A0A401RGF2"/>
<proteinExistence type="predicted"/>
<dbReference type="EMBL" id="BEZZ01001297">
    <property type="protein sequence ID" value="GCC17210.1"/>
    <property type="molecule type" value="Genomic_DNA"/>
</dbReference>
<organism evidence="4 5">
    <name type="scientific">Chiloscyllium punctatum</name>
    <name type="common">Brownbanded bambooshark</name>
    <name type="synonym">Hemiscyllium punctatum</name>
    <dbReference type="NCBI Taxonomy" id="137246"/>
    <lineage>
        <taxon>Eukaryota</taxon>
        <taxon>Metazoa</taxon>
        <taxon>Chordata</taxon>
        <taxon>Craniata</taxon>
        <taxon>Vertebrata</taxon>
        <taxon>Chondrichthyes</taxon>
        <taxon>Elasmobranchii</taxon>
        <taxon>Galeomorphii</taxon>
        <taxon>Galeoidea</taxon>
        <taxon>Orectolobiformes</taxon>
        <taxon>Hemiscylliidae</taxon>
        <taxon>Chiloscyllium</taxon>
    </lineage>
</organism>
<dbReference type="PANTHER" id="PTHR14969:SF17">
    <property type="entry name" value="INACTIVE PHOSPHOLIPID PHOSPHATASE 7"/>
    <property type="match status" value="1"/>
</dbReference>
<dbReference type="OrthoDB" id="10266771at2759"/>
<protein>
    <recommendedName>
        <fullName evidence="3">Phosphatidic acid phosphatase type 2/haloperoxidase domain-containing protein</fullName>
    </recommendedName>
</protein>
<sequence length="277" mass="30350">MPVQRGRSRARERDNVLNRPEFMSLTQAARGPQEGRASLRRASGQQPPQPPQQQQQPPLAIEGREYPPLPEEDCMQLNPSLRGIAVNSLMAIDICLSKRIGVCASSSSAWSSARPIVKLIGVTGHGVPWIGGTVFCLTKSSTAAGQEVIFNLLFALILDLLVVAAVQKMVKRKAPSEVSPSLLDYVVMDVFAFPAGQASRAVMVTRFFFSHLVLAVPLRILLVIWAGVIGISRVMIGRHYLTDVFCGFFIGYLQFNLVELLWIPSGTCQHLISVISI</sequence>
<dbReference type="GO" id="GO:0005635">
    <property type="term" value="C:nuclear envelope"/>
    <property type="evidence" value="ECO:0007669"/>
    <property type="project" value="TreeGrafter"/>
</dbReference>
<accession>A0A401RGF2</accession>
<name>A0A401RGF2_CHIPU</name>
<comment type="caution">
    <text evidence="4">The sequence shown here is derived from an EMBL/GenBank/DDBJ whole genome shotgun (WGS) entry which is preliminary data.</text>
</comment>
<dbReference type="Pfam" id="PF01569">
    <property type="entry name" value="PAP2"/>
    <property type="match status" value="1"/>
</dbReference>
<keyword evidence="5" id="KW-1185">Reference proteome</keyword>
<dbReference type="InterPro" id="IPR000326">
    <property type="entry name" value="PAP2/HPO"/>
</dbReference>
<evidence type="ECO:0000256" key="2">
    <source>
        <dbReference type="SAM" id="Phobius"/>
    </source>
</evidence>
<dbReference type="InterPro" id="IPR036938">
    <property type="entry name" value="PAP2/HPO_sf"/>
</dbReference>
<evidence type="ECO:0000256" key="1">
    <source>
        <dbReference type="SAM" id="MobiDB-lite"/>
    </source>
</evidence>
<feature type="transmembrane region" description="Helical" evidence="2">
    <location>
        <begin position="240"/>
        <end position="263"/>
    </location>
</feature>
<evidence type="ECO:0000259" key="3">
    <source>
        <dbReference type="Pfam" id="PF01569"/>
    </source>
</evidence>
<dbReference type="AlphaFoldDB" id="A0A401RGF2"/>
<evidence type="ECO:0000313" key="4">
    <source>
        <dbReference type="EMBL" id="GCC17210.1"/>
    </source>
</evidence>
<feature type="domain" description="Phosphatidic acid phosphatase type 2/haloperoxidase" evidence="3">
    <location>
        <begin position="150"/>
        <end position="256"/>
    </location>
</feature>
<evidence type="ECO:0000313" key="5">
    <source>
        <dbReference type="Proteomes" id="UP000287033"/>
    </source>
</evidence>